<organism evidence="1">
    <name type="scientific">marine metagenome</name>
    <dbReference type="NCBI Taxonomy" id="408172"/>
    <lineage>
        <taxon>unclassified sequences</taxon>
        <taxon>metagenomes</taxon>
        <taxon>ecological metagenomes</taxon>
    </lineage>
</organism>
<name>A0A381Z2V3_9ZZZZ</name>
<dbReference type="AlphaFoldDB" id="A0A381Z2V3"/>
<protein>
    <submittedName>
        <fullName evidence="1">Uncharacterized protein</fullName>
    </submittedName>
</protein>
<reference evidence="1" key="1">
    <citation type="submission" date="2018-05" db="EMBL/GenBank/DDBJ databases">
        <authorList>
            <person name="Lanie J.A."/>
            <person name="Ng W.-L."/>
            <person name="Kazmierczak K.M."/>
            <person name="Andrzejewski T.M."/>
            <person name="Davidsen T.M."/>
            <person name="Wayne K.J."/>
            <person name="Tettelin H."/>
            <person name="Glass J.I."/>
            <person name="Rusch D."/>
            <person name="Podicherti R."/>
            <person name="Tsui H.-C.T."/>
            <person name="Winkler M.E."/>
        </authorList>
    </citation>
    <scope>NUCLEOTIDE SEQUENCE</scope>
</reference>
<accession>A0A381Z2V3</accession>
<evidence type="ECO:0000313" key="1">
    <source>
        <dbReference type="EMBL" id="SVA83509.1"/>
    </source>
</evidence>
<dbReference type="EMBL" id="UINC01019724">
    <property type="protein sequence ID" value="SVA83509.1"/>
    <property type="molecule type" value="Genomic_DNA"/>
</dbReference>
<proteinExistence type="predicted"/>
<feature type="non-terminal residue" evidence="1">
    <location>
        <position position="1"/>
    </location>
</feature>
<gene>
    <name evidence="1" type="ORF">METZ01_LOCUS136363</name>
</gene>
<sequence length="64" mass="7153">VLTKRKELATSNLKSIKCSNVEQTKLKSKSALGKWTLNAISAIYNAKHYVTQMAKPSLITTRVF</sequence>